<comment type="caution">
    <text evidence="1">The sequence shown here is derived from an EMBL/GenBank/DDBJ whole genome shotgun (WGS) entry which is preliminary data.</text>
</comment>
<dbReference type="OrthoDB" id="1950858at2"/>
<dbReference type="Proteomes" id="UP000432715">
    <property type="component" value="Unassembled WGS sequence"/>
</dbReference>
<organism evidence="1 2">
    <name type="scientific">Alkaliphilus pronyensis</name>
    <dbReference type="NCBI Taxonomy" id="1482732"/>
    <lineage>
        <taxon>Bacteria</taxon>
        <taxon>Bacillati</taxon>
        <taxon>Bacillota</taxon>
        <taxon>Clostridia</taxon>
        <taxon>Peptostreptococcales</taxon>
        <taxon>Natronincolaceae</taxon>
        <taxon>Alkaliphilus</taxon>
    </lineage>
</organism>
<gene>
    <name evidence="1" type="ORF">F8154_01175</name>
</gene>
<keyword evidence="2" id="KW-1185">Reference proteome</keyword>
<proteinExistence type="predicted"/>
<accession>A0A6I0FLS3</accession>
<sequence>MKKISSVSSDRISRMYVDRKTSVKNIANVTPVDVIKPVKNNTSYANENFMLFTNSMYENLAELREHYKKFYLHQQELEDLLNSFKESKADDSLQDIINQLEELVLKYNNAFLSLKAFEEKLKISHYSKSIEDLLLDYKPQLARIGVTLMEDYSLLFKPSVLESNIRSNPEYLFFLFDYKRGLVKKLFKIFKSIKATPSTTSNNYEKEDLEASSLAGLLLDTRL</sequence>
<dbReference type="AlphaFoldDB" id="A0A6I0FLS3"/>
<dbReference type="RefSeq" id="WP_151859752.1">
    <property type="nucleotide sequence ID" value="NZ_WBZC01000003.1"/>
</dbReference>
<evidence type="ECO:0000313" key="1">
    <source>
        <dbReference type="EMBL" id="KAB3539073.1"/>
    </source>
</evidence>
<dbReference type="EMBL" id="WBZC01000003">
    <property type="protein sequence ID" value="KAB3539073.1"/>
    <property type="molecule type" value="Genomic_DNA"/>
</dbReference>
<evidence type="ECO:0000313" key="2">
    <source>
        <dbReference type="Proteomes" id="UP000432715"/>
    </source>
</evidence>
<protein>
    <submittedName>
        <fullName evidence="1">Uncharacterized protein</fullName>
    </submittedName>
</protein>
<name>A0A6I0FLS3_9FIRM</name>
<reference evidence="1 2" key="1">
    <citation type="submission" date="2019-10" db="EMBL/GenBank/DDBJ databases">
        <title>Alkaliphilus serpentinus sp. nov. and Alkaliphilus pronyensis sp. nov., two novel anaerobic alkaliphilic species isolated from the serpentinized-hosted hydrothermal field of the Prony Bay (New Caledonia).</title>
        <authorList>
            <person name="Postec A."/>
        </authorList>
    </citation>
    <scope>NUCLEOTIDE SEQUENCE [LARGE SCALE GENOMIC DNA]</scope>
    <source>
        <strain evidence="1 2">LacV</strain>
    </source>
</reference>